<dbReference type="InterPro" id="IPR051178">
    <property type="entry name" value="TfdA_dioxygenase"/>
</dbReference>
<keyword evidence="6" id="KW-0408">Iron</keyword>
<keyword evidence="3" id="KW-0479">Metal-binding</keyword>
<evidence type="ECO:0000313" key="9">
    <source>
        <dbReference type="Proteomes" id="UP000465301"/>
    </source>
</evidence>
<dbReference type="InterPro" id="IPR003819">
    <property type="entry name" value="TauD/TfdA-like"/>
</dbReference>
<keyword evidence="9" id="KW-1185">Reference proteome</keyword>
<evidence type="ECO:0000259" key="7">
    <source>
        <dbReference type="Pfam" id="PF02668"/>
    </source>
</evidence>
<dbReference type="AlphaFoldDB" id="A0A7I9Z7P3"/>
<dbReference type="InterPro" id="IPR042098">
    <property type="entry name" value="TauD-like_sf"/>
</dbReference>
<evidence type="ECO:0000256" key="1">
    <source>
        <dbReference type="ARBA" id="ARBA00001954"/>
    </source>
</evidence>
<name>A0A7I9Z7P3_9MYCO</name>
<comment type="caution">
    <text evidence="8">The sequence shown here is derived from an EMBL/GenBank/DDBJ whole genome shotgun (WGS) entry which is preliminary data.</text>
</comment>
<dbReference type="Gene3D" id="3.60.130.10">
    <property type="entry name" value="Clavaminate synthase-like"/>
    <property type="match status" value="1"/>
</dbReference>
<evidence type="ECO:0000256" key="3">
    <source>
        <dbReference type="ARBA" id="ARBA00022723"/>
    </source>
</evidence>
<protein>
    <submittedName>
        <fullName evidence="8">Dioxygenase TauD/TfdA family protein</fullName>
    </submittedName>
</protein>
<keyword evidence="5" id="KW-0560">Oxidoreductase</keyword>
<dbReference type="PANTHER" id="PTHR43779">
    <property type="entry name" value="DIOXYGENASE RV0097-RELATED"/>
    <property type="match status" value="1"/>
</dbReference>
<dbReference type="GO" id="GO:0046872">
    <property type="term" value="F:metal ion binding"/>
    <property type="evidence" value="ECO:0007669"/>
    <property type="project" value="UniProtKB-KW"/>
</dbReference>
<evidence type="ECO:0000256" key="2">
    <source>
        <dbReference type="ARBA" id="ARBA00005896"/>
    </source>
</evidence>
<comment type="cofactor">
    <cofactor evidence="1">
        <name>Fe(2+)</name>
        <dbReference type="ChEBI" id="CHEBI:29033"/>
    </cofactor>
</comment>
<dbReference type="SUPFAM" id="SSF51197">
    <property type="entry name" value="Clavaminate synthase-like"/>
    <property type="match status" value="1"/>
</dbReference>
<comment type="similarity">
    <text evidence="2">Belongs to the TfdA dioxygenase family.</text>
</comment>
<dbReference type="RefSeq" id="WP_163709917.1">
    <property type="nucleotide sequence ID" value="NZ_BLLA01000001.1"/>
</dbReference>
<dbReference type="PANTHER" id="PTHR43779:SF2">
    <property type="entry name" value="ALPHA-KETOGLUTARATE-DEPENDENT XANTHINE DIOXYGENASE XAN1"/>
    <property type="match status" value="1"/>
</dbReference>
<proteinExistence type="inferred from homology"/>
<gene>
    <name evidence="8" type="ORF">MTIM_25960</name>
</gene>
<evidence type="ECO:0000256" key="6">
    <source>
        <dbReference type="ARBA" id="ARBA00023004"/>
    </source>
</evidence>
<evidence type="ECO:0000256" key="4">
    <source>
        <dbReference type="ARBA" id="ARBA00022964"/>
    </source>
</evidence>
<dbReference type="Proteomes" id="UP000465301">
    <property type="component" value="Unassembled WGS sequence"/>
</dbReference>
<feature type="domain" description="TauD/TfdA-like" evidence="7">
    <location>
        <begin position="6"/>
        <end position="263"/>
    </location>
</feature>
<reference evidence="8 9" key="1">
    <citation type="journal article" date="2019" name="Emerg. Microbes Infect.">
        <title>Comprehensive subspecies identification of 175 nontuberculous mycobacteria species based on 7547 genomic profiles.</title>
        <authorList>
            <person name="Matsumoto Y."/>
            <person name="Kinjo T."/>
            <person name="Motooka D."/>
            <person name="Nabeya D."/>
            <person name="Jung N."/>
            <person name="Uechi K."/>
            <person name="Horii T."/>
            <person name="Iida T."/>
            <person name="Fujita J."/>
            <person name="Nakamura S."/>
        </authorList>
    </citation>
    <scope>NUCLEOTIDE SEQUENCE [LARGE SCALE GENOMIC DNA]</scope>
    <source>
        <strain evidence="8 9">JCM 30726</strain>
    </source>
</reference>
<accession>A0A7I9Z7P3</accession>
<organism evidence="8 9">
    <name type="scientific">Mycobacterium timonense</name>
    <dbReference type="NCBI Taxonomy" id="701043"/>
    <lineage>
        <taxon>Bacteria</taxon>
        <taxon>Bacillati</taxon>
        <taxon>Actinomycetota</taxon>
        <taxon>Actinomycetes</taxon>
        <taxon>Mycobacteriales</taxon>
        <taxon>Mycobacteriaceae</taxon>
        <taxon>Mycobacterium</taxon>
        <taxon>Mycobacterium avium complex (MAC)</taxon>
    </lineage>
</organism>
<dbReference type="EMBL" id="BLLA01000001">
    <property type="protein sequence ID" value="GFG96717.1"/>
    <property type="molecule type" value="Genomic_DNA"/>
</dbReference>
<evidence type="ECO:0000256" key="5">
    <source>
        <dbReference type="ARBA" id="ARBA00023002"/>
    </source>
</evidence>
<dbReference type="Pfam" id="PF02668">
    <property type="entry name" value="TauD"/>
    <property type="match status" value="1"/>
</dbReference>
<sequence length="272" mass="29772">MTETLALSPELGAELVDYGDAAALLSDAVIAQCREALKWRGVLLIRGADFDDAAQLAFSRKFGGDGGVAGGKELSTISMDKKVNRLADYLKGAFNWHLDDTTSAVPSRATMLTGRRLSAEGGGTEFANTYAAYENLPAHERKRYAGLRVVHSFAAAQLRVNPDPTAEEVASWRAIPSHESSLVWQRRDGCRSLVIGATADHIVGVSAAESREILEELLAWATQKRFCYTHDWTVGDAVLWDNTAVLHRALPYDLASDRMLRRTHIKGTEAWA</sequence>
<keyword evidence="4 8" id="KW-0223">Dioxygenase</keyword>
<dbReference type="GO" id="GO:0051213">
    <property type="term" value="F:dioxygenase activity"/>
    <property type="evidence" value="ECO:0007669"/>
    <property type="project" value="UniProtKB-KW"/>
</dbReference>
<evidence type="ECO:0000313" key="8">
    <source>
        <dbReference type="EMBL" id="GFG96717.1"/>
    </source>
</evidence>